<gene>
    <name evidence="3" type="ORF">LTR62_004887</name>
</gene>
<keyword evidence="2" id="KW-0472">Membrane</keyword>
<evidence type="ECO:0000313" key="4">
    <source>
        <dbReference type="Proteomes" id="UP001310890"/>
    </source>
</evidence>
<dbReference type="Pfam" id="PF11735">
    <property type="entry name" value="CAP59_mtransfer"/>
    <property type="match status" value="1"/>
</dbReference>
<comment type="caution">
    <text evidence="3">The sequence shown here is derived from an EMBL/GenBank/DDBJ whole genome shotgun (WGS) entry which is preliminary data.</text>
</comment>
<accession>A0AAN7TF06</accession>
<keyword evidence="2" id="KW-1133">Transmembrane helix</keyword>
<dbReference type="InterPro" id="IPR021047">
    <property type="entry name" value="Mannosyltransferase_CMT1"/>
</dbReference>
<name>A0AAN7TF06_9PEZI</name>
<feature type="transmembrane region" description="Helical" evidence="2">
    <location>
        <begin position="80"/>
        <end position="101"/>
    </location>
</feature>
<evidence type="ECO:0000256" key="1">
    <source>
        <dbReference type="SAM" id="MobiDB-lite"/>
    </source>
</evidence>
<feature type="compositionally biased region" description="Basic and acidic residues" evidence="1">
    <location>
        <begin position="14"/>
        <end position="23"/>
    </location>
</feature>
<organism evidence="3 4">
    <name type="scientific">Meristemomyces frigidus</name>
    <dbReference type="NCBI Taxonomy" id="1508187"/>
    <lineage>
        <taxon>Eukaryota</taxon>
        <taxon>Fungi</taxon>
        <taxon>Dikarya</taxon>
        <taxon>Ascomycota</taxon>
        <taxon>Pezizomycotina</taxon>
        <taxon>Dothideomycetes</taxon>
        <taxon>Dothideomycetidae</taxon>
        <taxon>Mycosphaerellales</taxon>
        <taxon>Teratosphaeriaceae</taxon>
        <taxon>Meristemomyces</taxon>
    </lineage>
</organism>
<sequence>MRPPRAEDEQEGLLESRRSEDGGRLISAGDLESNTAKESGLTRSISVSRVRDIILTPQRRWFAVFQGKHLRRRSLLHRTVQSFIFLVLTTLLLILACGVFYPSYSSPPRHYLELRRQIQATPNVPGRGNTKNAKVFVAASLYDQQGELLSGHWGDSVTRLVDLLGPENVHVSVYEDNPDAKSKAVLDEFAASLTCNSTVVGEALDLSQLPHVITSDGTPKLSRIAFLAEVRNRALRPLDDLQTRFDKLLYLNDVVFDPVEAANLLFSTNKNEATGEADYLAACAMDFIKPLKFYDTFATRDREGFEMGVPFYPWFSGAGKAESRRGVLAQKDAISVKSCWSGMVAFDAQWFQLGKSHGDVEGYTAAKPVDPLRFRAENETFWEASECCLVHADLTHMAAAKLRHGESGIFLNPYIRVTYSKRVFKWLWLAKRVERLLTPVQALLDAMARMPGFNARRMDQPDEEVTNQVWHWDTNSTSAPLDGFIGSSANTTHGSFRSQPRIASPGAFCGVRHLSYINEHARDGEKRWGTEHIPAPVG</sequence>
<dbReference type="PANTHER" id="PTHR34144">
    <property type="entry name" value="CHROMOSOME 8, WHOLE GENOME SHOTGUN SEQUENCE"/>
    <property type="match status" value="1"/>
</dbReference>
<evidence type="ECO:0008006" key="5">
    <source>
        <dbReference type="Google" id="ProtNLM"/>
    </source>
</evidence>
<evidence type="ECO:0000256" key="2">
    <source>
        <dbReference type="SAM" id="Phobius"/>
    </source>
</evidence>
<dbReference type="Proteomes" id="UP001310890">
    <property type="component" value="Unassembled WGS sequence"/>
</dbReference>
<dbReference type="EMBL" id="JAVRRL010000039">
    <property type="protein sequence ID" value="KAK5111435.1"/>
    <property type="molecule type" value="Genomic_DNA"/>
</dbReference>
<protein>
    <recommendedName>
        <fullName evidence="5">Glycosyltransferase family 69 protein</fullName>
    </recommendedName>
</protein>
<feature type="region of interest" description="Disordered" evidence="1">
    <location>
        <begin position="1"/>
        <end position="29"/>
    </location>
</feature>
<reference evidence="3" key="1">
    <citation type="submission" date="2023-08" db="EMBL/GenBank/DDBJ databases">
        <title>Black Yeasts Isolated from many extreme environments.</title>
        <authorList>
            <person name="Coleine C."/>
            <person name="Stajich J.E."/>
            <person name="Selbmann L."/>
        </authorList>
    </citation>
    <scope>NUCLEOTIDE SEQUENCE</scope>
    <source>
        <strain evidence="3">CCFEE 5401</strain>
    </source>
</reference>
<dbReference type="AlphaFoldDB" id="A0AAN7TF06"/>
<dbReference type="PANTHER" id="PTHR34144:SF8">
    <property type="entry name" value="GLYCOSYLTRANSFERASE FAMILY 69 PROTEIN"/>
    <property type="match status" value="1"/>
</dbReference>
<proteinExistence type="predicted"/>
<keyword evidence="2" id="KW-0812">Transmembrane</keyword>
<evidence type="ECO:0000313" key="3">
    <source>
        <dbReference type="EMBL" id="KAK5111435.1"/>
    </source>
</evidence>